<organism evidence="3 4">
    <name type="scientific">Diaporthe eres</name>
    <name type="common">Phomopsis oblonga</name>
    <dbReference type="NCBI Taxonomy" id="83184"/>
    <lineage>
        <taxon>Eukaryota</taxon>
        <taxon>Fungi</taxon>
        <taxon>Dikarya</taxon>
        <taxon>Ascomycota</taxon>
        <taxon>Pezizomycotina</taxon>
        <taxon>Sordariomycetes</taxon>
        <taxon>Sordariomycetidae</taxon>
        <taxon>Diaporthales</taxon>
        <taxon>Diaporthaceae</taxon>
        <taxon>Diaporthe</taxon>
        <taxon>Diaporthe eres species complex</taxon>
    </lineage>
</organism>
<proteinExistence type="predicted"/>
<feature type="transmembrane region" description="Helical" evidence="2">
    <location>
        <begin position="67"/>
        <end position="91"/>
    </location>
</feature>
<keyword evidence="4" id="KW-1185">Reference proteome</keyword>
<feature type="transmembrane region" description="Helical" evidence="2">
    <location>
        <begin position="337"/>
        <end position="357"/>
    </location>
</feature>
<sequence length="569" mass="63954">MILPPLADISVSNIASILATTSRASNMGGETDSNLFSQWSNPTDISTILMVIGGDVVQKALAQGTGVWYFTPVCFSFGCVSYAFTALVNIIGNGRLLPEPDYPVKVFNLESGYVRENKNWVVGRILRDLETSLSEEEPLADDAIRISVYEAAVNRNGLTQFSLSHMHLWGLACILVQLGLATIPIALAREWDIMLITAAGTLLVQMVGALPQWRAEKLPNRQRRSAAYALTQGNGSREIAVIFGKSNCLDLEELSSSSSPRGGRPWEKFTWGDIFSKPRRGKDGRAEIPRRDTQLRKARVGHGLPFGFWLTRVSVVSQSVLWLLLLVNVASSRSYNWVLLAIGALGMFQNGYLAGMVRPPHLRNLPLTRVEVIRAKKVMDGLMDLEVQYGCAEPLRDEFFPGKLREAENEWWRGNRTTYDNERANAEWRGTPRSYQKRISTLSGSSIKYTGQAQVPVRMEGRERYSYHSYTPSITSGRGVPSAPVSWAQEKKTEHEPPMADYQYPGLSTKPLRSARPMSSPDRRLEDWKEAEEPDNIPEADEKRTWNDHERDLDMKWRDSITRLPSDDM</sequence>
<feature type="region of interest" description="Disordered" evidence="1">
    <location>
        <begin position="489"/>
        <end position="552"/>
    </location>
</feature>
<name>A0ABR1NNB2_DIAER</name>
<feature type="compositionally biased region" description="Basic and acidic residues" evidence="1">
    <location>
        <begin position="540"/>
        <end position="552"/>
    </location>
</feature>
<feature type="transmembrane region" description="Helical" evidence="2">
    <location>
        <begin position="193"/>
        <end position="213"/>
    </location>
</feature>
<accession>A0ABR1NNB2</accession>
<evidence type="ECO:0000256" key="2">
    <source>
        <dbReference type="SAM" id="Phobius"/>
    </source>
</evidence>
<dbReference type="Proteomes" id="UP001430848">
    <property type="component" value="Unassembled WGS sequence"/>
</dbReference>
<protein>
    <submittedName>
        <fullName evidence="3">Uncharacterized protein</fullName>
    </submittedName>
</protein>
<evidence type="ECO:0000313" key="3">
    <source>
        <dbReference type="EMBL" id="KAK7708372.1"/>
    </source>
</evidence>
<feature type="transmembrane region" description="Helical" evidence="2">
    <location>
        <begin position="168"/>
        <end position="187"/>
    </location>
</feature>
<feature type="compositionally biased region" description="Acidic residues" evidence="1">
    <location>
        <begin position="529"/>
        <end position="539"/>
    </location>
</feature>
<dbReference type="EMBL" id="JAKNSF020000184">
    <property type="protein sequence ID" value="KAK7708372.1"/>
    <property type="molecule type" value="Genomic_DNA"/>
</dbReference>
<gene>
    <name evidence="3" type="ORF">SLS63_013487</name>
</gene>
<keyword evidence="2" id="KW-0472">Membrane</keyword>
<keyword evidence="2" id="KW-1133">Transmembrane helix</keyword>
<feature type="compositionally biased region" description="Basic and acidic residues" evidence="1">
    <location>
        <begin position="489"/>
        <end position="498"/>
    </location>
</feature>
<feature type="transmembrane region" description="Helical" evidence="2">
    <location>
        <begin position="306"/>
        <end position="325"/>
    </location>
</feature>
<reference evidence="3 4" key="1">
    <citation type="submission" date="2024-02" db="EMBL/GenBank/DDBJ databases">
        <title>De novo assembly and annotation of 12 fungi associated with fruit tree decline syndrome in Ontario, Canada.</title>
        <authorList>
            <person name="Sulman M."/>
            <person name="Ellouze W."/>
            <person name="Ilyukhin E."/>
        </authorList>
    </citation>
    <scope>NUCLEOTIDE SEQUENCE [LARGE SCALE GENOMIC DNA]</scope>
    <source>
        <strain evidence="3 4">M169</strain>
    </source>
</reference>
<evidence type="ECO:0000313" key="4">
    <source>
        <dbReference type="Proteomes" id="UP001430848"/>
    </source>
</evidence>
<keyword evidence="2" id="KW-0812">Transmembrane</keyword>
<evidence type="ECO:0000256" key="1">
    <source>
        <dbReference type="SAM" id="MobiDB-lite"/>
    </source>
</evidence>
<comment type="caution">
    <text evidence="3">The sequence shown here is derived from an EMBL/GenBank/DDBJ whole genome shotgun (WGS) entry which is preliminary data.</text>
</comment>